<evidence type="ECO:0000313" key="1">
    <source>
        <dbReference type="EMBL" id="KIA88687.1"/>
    </source>
</evidence>
<evidence type="ECO:0000313" key="2">
    <source>
        <dbReference type="Proteomes" id="UP000031473"/>
    </source>
</evidence>
<keyword evidence="2" id="KW-1185">Reference proteome</keyword>
<dbReference type="InterPro" id="IPR036691">
    <property type="entry name" value="Endo/exonu/phosph_ase_sf"/>
</dbReference>
<sequence>MKILSWNVERLKTQQKEKSNFIKDLINAENPDIIYLTETNLNLDFGDEYFSLHSTALSNFHDNQDYTNQENRTSIFSKYPFIQIFQTYDHHTAICGKISTEFGDLYLYGSIIRSFGGKDIYFENDLKNQKDDLMKLSGTICYSGDFNISFSGFKYPSKKVIEETNQFFKTMEMKILTEENENCAIHIVLNKNFIEGKKTSTRMIEIPGKISDHNAVISEIMENLEPTTY</sequence>
<comment type="caution">
    <text evidence="1">The sequence shown here is derived from an EMBL/GenBank/DDBJ whole genome shotgun (WGS) entry which is preliminary data.</text>
</comment>
<dbReference type="AlphaFoldDB" id="A0A0C1F683"/>
<dbReference type="EMBL" id="JSYL01000006">
    <property type="protein sequence ID" value="KIA88687.1"/>
    <property type="molecule type" value="Genomic_DNA"/>
</dbReference>
<dbReference type="STRING" id="266749.SAMN05421876_106140"/>
<organism evidence="1 2">
    <name type="scientific">Kaistella jeonii</name>
    <dbReference type="NCBI Taxonomy" id="266749"/>
    <lineage>
        <taxon>Bacteria</taxon>
        <taxon>Pseudomonadati</taxon>
        <taxon>Bacteroidota</taxon>
        <taxon>Flavobacteriia</taxon>
        <taxon>Flavobacteriales</taxon>
        <taxon>Weeksellaceae</taxon>
        <taxon>Chryseobacterium group</taxon>
        <taxon>Kaistella</taxon>
    </lineage>
</organism>
<accession>A0A0C1F683</accession>
<protein>
    <submittedName>
        <fullName evidence="1">Uncharacterized protein</fullName>
    </submittedName>
</protein>
<dbReference type="RefSeq" id="WP_039352434.1">
    <property type="nucleotide sequence ID" value="NZ_FOLA01000006.1"/>
</dbReference>
<dbReference type="SUPFAM" id="SSF56219">
    <property type="entry name" value="DNase I-like"/>
    <property type="match status" value="1"/>
</dbReference>
<dbReference type="OrthoDB" id="2079671at2"/>
<dbReference type="Gene3D" id="3.60.10.10">
    <property type="entry name" value="Endonuclease/exonuclease/phosphatase"/>
    <property type="match status" value="1"/>
</dbReference>
<name>A0A0C1F683_9FLAO</name>
<proteinExistence type="predicted"/>
<dbReference type="Proteomes" id="UP000031473">
    <property type="component" value="Unassembled WGS sequence"/>
</dbReference>
<reference evidence="1 2" key="1">
    <citation type="submission" date="2014-10" db="EMBL/GenBank/DDBJ databases">
        <title>Kaistella jeonii genome.</title>
        <authorList>
            <person name="Clayton J.T."/>
            <person name="Newman J.D."/>
        </authorList>
    </citation>
    <scope>NUCLEOTIDE SEQUENCE [LARGE SCALE GENOMIC DNA]</scope>
    <source>
        <strain evidence="1 2">DSM 17048</strain>
    </source>
</reference>
<gene>
    <name evidence="1" type="ORF">OA86_09975</name>
</gene>
<dbReference type="GO" id="GO:0003824">
    <property type="term" value="F:catalytic activity"/>
    <property type="evidence" value="ECO:0007669"/>
    <property type="project" value="InterPro"/>
</dbReference>